<feature type="signal peptide" evidence="1">
    <location>
        <begin position="1"/>
        <end position="20"/>
    </location>
</feature>
<keyword evidence="3" id="KW-1185">Reference proteome</keyword>
<evidence type="ECO:0008006" key="4">
    <source>
        <dbReference type="Google" id="ProtNLM"/>
    </source>
</evidence>
<name>A0AAN6RVK3_9PEZI</name>
<keyword evidence="1" id="KW-0732">Signal</keyword>
<evidence type="ECO:0000256" key="1">
    <source>
        <dbReference type="SAM" id="SignalP"/>
    </source>
</evidence>
<evidence type="ECO:0000313" key="3">
    <source>
        <dbReference type="Proteomes" id="UP001303889"/>
    </source>
</evidence>
<reference evidence="2" key="1">
    <citation type="journal article" date="2023" name="Mol. Phylogenet. Evol.">
        <title>Genome-scale phylogeny and comparative genomics of the fungal order Sordariales.</title>
        <authorList>
            <person name="Hensen N."/>
            <person name="Bonometti L."/>
            <person name="Westerberg I."/>
            <person name="Brannstrom I.O."/>
            <person name="Guillou S."/>
            <person name="Cros-Aarteil S."/>
            <person name="Calhoun S."/>
            <person name="Haridas S."/>
            <person name="Kuo A."/>
            <person name="Mondo S."/>
            <person name="Pangilinan J."/>
            <person name="Riley R."/>
            <person name="LaButti K."/>
            <person name="Andreopoulos B."/>
            <person name="Lipzen A."/>
            <person name="Chen C."/>
            <person name="Yan M."/>
            <person name="Daum C."/>
            <person name="Ng V."/>
            <person name="Clum A."/>
            <person name="Steindorff A."/>
            <person name="Ohm R.A."/>
            <person name="Martin F."/>
            <person name="Silar P."/>
            <person name="Natvig D.O."/>
            <person name="Lalanne C."/>
            <person name="Gautier V."/>
            <person name="Ament-Velasquez S.L."/>
            <person name="Kruys A."/>
            <person name="Hutchinson M.I."/>
            <person name="Powell A.J."/>
            <person name="Barry K."/>
            <person name="Miller A.N."/>
            <person name="Grigoriev I.V."/>
            <person name="Debuchy R."/>
            <person name="Gladieux P."/>
            <person name="Hiltunen Thoren M."/>
            <person name="Johannesson H."/>
        </authorList>
    </citation>
    <scope>NUCLEOTIDE SEQUENCE</scope>
    <source>
        <strain evidence="2">CBS 103.79</strain>
    </source>
</reference>
<comment type="caution">
    <text evidence="2">The sequence shown here is derived from an EMBL/GenBank/DDBJ whole genome shotgun (WGS) entry which is preliminary data.</text>
</comment>
<sequence length="149" mass="16425">MRSKFNSLVVFFLSLRYAAAQINDCNTTDLACHDIMNSSQCIEQLILEKSAPITKEALVKCVEHEGTASSLPGAVKVRSCPASRGREGKLIMAVLAPVLPLPRLSYPVHKHCYPTVVSTAVRIATDNFEDAFMDWARNRSHPVEARLVA</sequence>
<organism evidence="2 3">
    <name type="scientific">Staphylotrichum tortipilum</name>
    <dbReference type="NCBI Taxonomy" id="2831512"/>
    <lineage>
        <taxon>Eukaryota</taxon>
        <taxon>Fungi</taxon>
        <taxon>Dikarya</taxon>
        <taxon>Ascomycota</taxon>
        <taxon>Pezizomycotina</taxon>
        <taxon>Sordariomycetes</taxon>
        <taxon>Sordariomycetidae</taxon>
        <taxon>Sordariales</taxon>
        <taxon>Chaetomiaceae</taxon>
        <taxon>Staphylotrichum</taxon>
    </lineage>
</organism>
<protein>
    <recommendedName>
        <fullName evidence="4">Secreted protein</fullName>
    </recommendedName>
</protein>
<dbReference type="EMBL" id="MU855433">
    <property type="protein sequence ID" value="KAK3903711.1"/>
    <property type="molecule type" value="Genomic_DNA"/>
</dbReference>
<proteinExistence type="predicted"/>
<reference evidence="2" key="2">
    <citation type="submission" date="2023-05" db="EMBL/GenBank/DDBJ databases">
        <authorList>
            <consortium name="Lawrence Berkeley National Laboratory"/>
            <person name="Steindorff A."/>
            <person name="Hensen N."/>
            <person name="Bonometti L."/>
            <person name="Westerberg I."/>
            <person name="Brannstrom I.O."/>
            <person name="Guillou S."/>
            <person name="Cros-Aarteil S."/>
            <person name="Calhoun S."/>
            <person name="Haridas S."/>
            <person name="Kuo A."/>
            <person name="Mondo S."/>
            <person name="Pangilinan J."/>
            <person name="Riley R."/>
            <person name="Labutti K."/>
            <person name="Andreopoulos B."/>
            <person name="Lipzen A."/>
            <person name="Chen C."/>
            <person name="Yanf M."/>
            <person name="Daum C."/>
            <person name="Ng V."/>
            <person name="Clum A."/>
            <person name="Ohm R."/>
            <person name="Martin F."/>
            <person name="Silar P."/>
            <person name="Natvig D."/>
            <person name="Lalanne C."/>
            <person name="Gautier V."/>
            <person name="Ament-Velasquez S.L."/>
            <person name="Kruys A."/>
            <person name="Hutchinson M.I."/>
            <person name="Powell A.J."/>
            <person name="Barry K."/>
            <person name="Miller A.N."/>
            <person name="Grigoriev I.V."/>
            <person name="Debuchy R."/>
            <person name="Gladieux P."/>
            <person name="Thoren M.H."/>
            <person name="Johannesson H."/>
        </authorList>
    </citation>
    <scope>NUCLEOTIDE SEQUENCE</scope>
    <source>
        <strain evidence="2">CBS 103.79</strain>
    </source>
</reference>
<dbReference type="AlphaFoldDB" id="A0AAN6RVK3"/>
<feature type="chain" id="PRO_5042928462" description="Secreted protein" evidence="1">
    <location>
        <begin position="21"/>
        <end position="149"/>
    </location>
</feature>
<accession>A0AAN6RVK3</accession>
<dbReference type="Proteomes" id="UP001303889">
    <property type="component" value="Unassembled WGS sequence"/>
</dbReference>
<gene>
    <name evidence="2" type="ORF">C8A05DRAFT_14330</name>
</gene>
<evidence type="ECO:0000313" key="2">
    <source>
        <dbReference type="EMBL" id="KAK3903711.1"/>
    </source>
</evidence>